<evidence type="ECO:0000259" key="12">
    <source>
        <dbReference type="Pfam" id="PF08264"/>
    </source>
</evidence>
<dbReference type="HAMAP" id="MF_00049_B">
    <property type="entry name" value="Leu_tRNA_synth_B"/>
    <property type="match status" value="1"/>
</dbReference>
<evidence type="ECO:0000256" key="2">
    <source>
        <dbReference type="ARBA" id="ARBA00022490"/>
    </source>
</evidence>
<comment type="similarity">
    <text evidence="1 9 10">Belongs to the class-I aminoacyl-tRNA synthetase family.</text>
</comment>
<dbReference type="Gene3D" id="1.10.730.10">
    <property type="entry name" value="Isoleucyl-tRNA Synthetase, Domain 1"/>
    <property type="match status" value="1"/>
</dbReference>
<accession>A0ABM5UUE2</accession>
<keyword evidence="16" id="KW-1185">Reference proteome</keyword>
<dbReference type="EC" id="6.1.1.4" evidence="9"/>
<dbReference type="InterPro" id="IPR009008">
    <property type="entry name" value="Val/Leu/Ile-tRNA-synth_edit"/>
</dbReference>
<dbReference type="NCBIfam" id="TIGR00396">
    <property type="entry name" value="leuS_bact"/>
    <property type="match status" value="1"/>
</dbReference>
<evidence type="ECO:0000256" key="9">
    <source>
        <dbReference type="HAMAP-Rule" id="MF_00049"/>
    </source>
</evidence>
<dbReference type="Pfam" id="PF13603">
    <property type="entry name" value="tRNA-synt_1_2"/>
    <property type="match status" value="1"/>
</dbReference>
<dbReference type="CDD" id="cd07958">
    <property type="entry name" value="Anticodon_Ia_Leu_BEm"/>
    <property type="match status" value="1"/>
</dbReference>
<dbReference type="PRINTS" id="PR00985">
    <property type="entry name" value="TRNASYNTHLEU"/>
</dbReference>
<dbReference type="Pfam" id="PF00133">
    <property type="entry name" value="tRNA-synt_1"/>
    <property type="match status" value="1"/>
</dbReference>
<keyword evidence="5 9" id="KW-0067">ATP-binding</keyword>
<feature type="domain" description="Methionyl/Leucyl tRNA synthetase" evidence="13">
    <location>
        <begin position="39"/>
        <end position="171"/>
    </location>
</feature>
<feature type="short sequence motif" description="'HIGH' region" evidence="9">
    <location>
        <begin position="42"/>
        <end position="52"/>
    </location>
</feature>
<keyword evidence="2 9" id="KW-0963">Cytoplasm</keyword>
<dbReference type="EMBL" id="CP011126">
    <property type="protein sequence ID" value="AKQ33588.1"/>
    <property type="molecule type" value="Genomic_DNA"/>
</dbReference>
<evidence type="ECO:0000256" key="4">
    <source>
        <dbReference type="ARBA" id="ARBA00022741"/>
    </source>
</evidence>
<sequence length="820" mass="94405">MNSPYTQLDIEQAAQNYWKENECFEIKEDLSKEKFYCLAMLPYPSGELHMGHVRNYTIGDLIARYQFHKGRNVLQSMGWDAFGLPAENAAIQRKLPPAKWTRRNIKRMRKQFRQLGFAYDWSREIATCDPSYYRWEQWLFLQLYKKGLTYKKNSIVNWDPVDETVLANEQVINGRGWRSGVPVEQREISQWFFKITNYSEELLKDLDELKEWPKQVITMQRNWIGQSHGATVIFALEKSPDKLEIFTTRPDTLMGVSYIVIAPEHPLAKARAKKSKKVAAFLKKCGQTCVAEANVATQEKEGIATGLFAIHPITQEKLPIWIANFVLMEYASGEVMAVPAHDERDHAFALKYNLPIKPVIKPIHESEWNYDQTAYISPGKLFNSGPFDGIDSEKAFDVIVDYLKTHRRGNRQTNYRLRDWGISRQRYWGTPIPIVYCKSCGTVPVPENQLPVLLPENIIPTGHGSPLKESPEFYKTKCPVCDKAAVRETDTMDTFVESSWYYARYTCPDQDSAMLDDRAKYWTPVDQYVGGIEHAVMHLLYARFIHKVLRDLGLLNSNEPFSRLLTQGMVLKDGAKMSKSKGNVVTPQSLVKKYGSDTVRLFIIFAAPPEQDLEWSDNGVEGAHRFLKKLWSFSDRVKDTLLAINKQKERNYYQWETSEHKHIRQAVHEHLLQANNDIERYQFNTVVSATMKILNLLIKLTTDNEAESRLIHEGLGILLRLLSPITPHITHFLWQSLGFGENILNSSWPKPNSKALQTSQVEMVVQINGKLRARIQVSSDTSDELIENAALNQDNVQRYISDKKIKKVIVVPQKLVNIVV</sequence>
<keyword evidence="4 9" id="KW-0547">Nucleotide-binding</keyword>
<protein>
    <recommendedName>
        <fullName evidence="9">Leucine--tRNA ligase</fullName>
        <ecNumber evidence="9">6.1.1.4</ecNumber>
    </recommendedName>
    <alternativeName>
        <fullName evidence="9">Leucyl-tRNA synthetase</fullName>
        <shortName evidence="9">LeuRS</shortName>
    </alternativeName>
</protein>
<comment type="catalytic activity">
    <reaction evidence="8 9">
        <text>tRNA(Leu) + L-leucine + ATP = L-leucyl-tRNA(Leu) + AMP + diphosphate</text>
        <dbReference type="Rhea" id="RHEA:11688"/>
        <dbReference type="Rhea" id="RHEA-COMP:9613"/>
        <dbReference type="Rhea" id="RHEA-COMP:9622"/>
        <dbReference type="ChEBI" id="CHEBI:30616"/>
        <dbReference type="ChEBI" id="CHEBI:33019"/>
        <dbReference type="ChEBI" id="CHEBI:57427"/>
        <dbReference type="ChEBI" id="CHEBI:78442"/>
        <dbReference type="ChEBI" id="CHEBI:78494"/>
        <dbReference type="ChEBI" id="CHEBI:456215"/>
        <dbReference type="EC" id="6.1.1.4"/>
    </reaction>
</comment>
<dbReference type="SUPFAM" id="SSF50677">
    <property type="entry name" value="ValRS/IleRS/LeuRS editing domain"/>
    <property type="match status" value="1"/>
</dbReference>
<dbReference type="InterPro" id="IPR014729">
    <property type="entry name" value="Rossmann-like_a/b/a_fold"/>
</dbReference>
<evidence type="ECO:0000256" key="3">
    <source>
        <dbReference type="ARBA" id="ARBA00022598"/>
    </source>
</evidence>
<dbReference type="InterPro" id="IPR025709">
    <property type="entry name" value="Leu_tRNA-synth_edit"/>
</dbReference>
<keyword evidence="6 9" id="KW-0648">Protein biosynthesis</keyword>
<feature type="short sequence motif" description="'KMSKS' region" evidence="9">
    <location>
        <begin position="576"/>
        <end position="580"/>
    </location>
</feature>
<dbReference type="Pfam" id="PF09334">
    <property type="entry name" value="tRNA-synt_1g"/>
    <property type="match status" value="1"/>
</dbReference>
<evidence type="ECO:0000256" key="5">
    <source>
        <dbReference type="ARBA" id="ARBA00022840"/>
    </source>
</evidence>
<name>A0ABM5UUE2_9COXI</name>
<feature type="domain" description="Methionyl/Valyl/Leucyl/Isoleucyl-tRNA synthetase anticodon-binding" evidence="12">
    <location>
        <begin position="661"/>
        <end position="784"/>
    </location>
</feature>
<proteinExistence type="inferred from homology"/>
<dbReference type="PROSITE" id="PS00178">
    <property type="entry name" value="AA_TRNA_LIGASE_I"/>
    <property type="match status" value="1"/>
</dbReference>
<dbReference type="CDD" id="cd00812">
    <property type="entry name" value="LeuRS_core"/>
    <property type="match status" value="1"/>
</dbReference>
<evidence type="ECO:0000256" key="8">
    <source>
        <dbReference type="ARBA" id="ARBA00047469"/>
    </source>
</evidence>
<reference evidence="15 16" key="1">
    <citation type="journal article" date="2015" name="Genome Biol. Evol.">
        <title>Distinctive Genome Reduction Rates Revealed by Genomic Analyses of Two Coxiella-Like Endosymbionts in Ticks.</title>
        <authorList>
            <person name="Gottlieb Y."/>
            <person name="Lalzar I."/>
            <person name="Klasson L."/>
        </authorList>
    </citation>
    <scope>NUCLEOTIDE SEQUENCE [LARGE SCALE GENOMIC DNA]</scope>
    <source>
        <strain evidence="15 16">CRt</strain>
    </source>
</reference>
<dbReference type="PANTHER" id="PTHR43740">
    <property type="entry name" value="LEUCYL-TRNA SYNTHETASE"/>
    <property type="match status" value="1"/>
</dbReference>
<dbReference type="SUPFAM" id="SSF52374">
    <property type="entry name" value="Nucleotidylyl transferase"/>
    <property type="match status" value="1"/>
</dbReference>
<dbReference type="InterPro" id="IPR013155">
    <property type="entry name" value="M/V/L/I-tRNA-synth_anticd-bd"/>
</dbReference>
<dbReference type="Gene3D" id="3.40.50.620">
    <property type="entry name" value="HUPs"/>
    <property type="match status" value="2"/>
</dbReference>
<comment type="subcellular location">
    <subcellularLocation>
        <location evidence="9">Cytoplasm</location>
    </subcellularLocation>
</comment>
<evidence type="ECO:0000313" key="15">
    <source>
        <dbReference type="EMBL" id="AKQ33588.1"/>
    </source>
</evidence>
<dbReference type="InterPro" id="IPR002300">
    <property type="entry name" value="aa-tRNA-synth_Ia"/>
</dbReference>
<feature type="domain" description="Leucyl-tRNA synthetase editing" evidence="14">
    <location>
        <begin position="221"/>
        <end position="403"/>
    </location>
</feature>
<dbReference type="Proteomes" id="UP000063965">
    <property type="component" value="Chromosome"/>
</dbReference>
<evidence type="ECO:0000313" key="16">
    <source>
        <dbReference type="Proteomes" id="UP000063965"/>
    </source>
</evidence>
<dbReference type="InterPro" id="IPR015413">
    <property type="entry name" value="Methionyl/Leucyl_tRNA_Synth"/>
</dbReference>
<evidence type="ECO:0000256" key="10">
    <source>
        <dbReference type="RuleBase" id="RU363035"/>
    </source>
</evidence>
<gene>
    <name evidence="9 15" type="primary">leuS</name>
    <name evidence="15" type="ORF">CleRT_07750</name>
</gene>
<dbReference type="Pfam" id="PF08264">
    <property type="entry name" value="Anticodon_1"/>
    <property type="match status" value="1"/>
</dbReference>
<evidence type="ECO:0000259" key="14">
    <source>
        <dbReference type="Pfam" id="PF13603"/>
    </source>
</evidence>
<evidence type="ECO:0000256" key="7">
    <source>
        <dbReference type="ARBA" id="ARBA00023146"/>
    </source>
</evidence>
<dbReference type="RefSeq" id="WP_048875187.1">
    <property type="nucleotide sequence ID" value="NZ_CP011126.1"/>
</dbReference>
<feature type="domain" description="Aminoacyl-tRNA synthetase class Ia" evidence="11">
    <location>
        <begin position="417"/>
        <end position="616"/>
    </location>
</feature>
<dbReference type="Gene3D" id="3.10.20.590">
    <property type="match status" value="1"/>
</dbReference>
<evidence type="ECO:0000256" key="6">
    <source>
        <dbReference type="ARBA" id="ARBA00022917"/>
    </source>
</evidence>
<dbReference type="PANTHER" id="PTHR43740:SF2">
    <property type="entry name" value="LEUCINE--TRNA LIGASE, MITOCHONDRIAL"/>
    <property type="match status" value="1"/>
</dbReference>
<dbReference type="GO" id="GO:0016874">
    <property type="term" value="F:ligase activity"/>
    <property type="evidence" value="ECO:0007669"/>
    <property type="project" value="UniProtKB-KW"/>
</dbReference>
<dbReference type="InterPro" id="IPR009080">
    <property type="entry name" value="tRNAsynth_Ia_anticodon-bd"/>
</dbReference>
<evidence type="ECO:0000259" key="11">
    <source>
        <dbReference type="Pfam" id="PF00133"/>
    </source>
</evidence>
<keyword evidence="7 9" id="KW-0030">Aminoacyl-tRNA synthetase</keyword>
<dbReference type="SUPFAM" id="SSF47323">
    <property type="entry name" value="Anticodon-binding domain of a subclass of class I aminoacyl-tRNA synthetases"/>
    <property type="match status" value="1"/>
</dbReference>
<keyword evidence="3 9" id="KW-0436">Ligase</keyword>
<dbReference type="InterPro" id="IPR002302">
    <property type="entry name" value="Leu-tRNA-ligase"/>
</dbReference>
<dbReference type="InterPro" id="IPR001412">
    <property type="entry name" value="aa-tRNA-synth_I_CS"/>
</dbReference>
<organism evidence="15 16">
    <name type="scientific">Candidatus Coxiella mudrowiae</name>
    <dbReference type="NCBI Taxonomy" id="2054173"/>
    <lineage>
        <taxon>Bacteria</taxon>
        <taxon>Pseudomonadati</taxon>
        <taxon>Pseudomonadota</taxon>
        <taxon>Gammaproteobacteria</taxon>
        <taxon>Legionellales</taxon>
        <taxon>Coxiellaceae</taxon>
        <taxon>Coxiella</taxon>
    </lineage>
</organism>
<evidence type="ECO:0000256" key="1">
    <source>
        <dbReference type="ARBA" id="ARBA00005594"/>
    </source>
</evidence>
<feature type="binding site" evidence="9">
    <location>
        <position position="579"/>
    </location>
    <ligand>
        <name>ATP</name>
        <dbReference type="ChEBI" id="CHEBI:30616"/>
    </ligand>
</feature>
<evidence type="ECO:0000259" key="13">
    <source>
        <dbReference type="Pfam" id="PF09334"/>
    </source>
</evidence>